<dbReference type="PANTHER" id="PTHR21294:SF8">
    <property type="entry name" value="ELECTRON TRANSFER FLAVOPROTEIN SUBUNIT BETA"/>
    <property type="match status" value="1"/>
</dbReference>
<comment type="similarity">
    <text evidence="1">Belongs to the ETF beta-subunit/FixA family.</text>
</comment>
<accession>A0A6J7EX00</accession>
<evidence type="ECO:0000256" key="3">
    <source>
        <dbReference type="ARBA" id="ARBA00022982"/>
    </source>
</evidence>
<dbReference type="Pfam" id="PF01012">
    <property type="entry name" value="ETF"/>
    <property type="match status" value="1"/>
</dbReference>
<dbReference type="GO" id="GO:0009055">
    <property type="term" value="F:electron transfer activity"/>
    <property type="evidence" value="ECO:0007669"/>
    <property type="project" value="InterPro"/>
</dbReference>
<dbReference type="GO" id="GO:0005829">
    <property type="term" value="C:cytosol"/>
    <property type="evidence" value="ECO:0007669"/>
    <property type="project" value="TreeGrafter"/>
</dbReference>
<name>A0A6J7EX00_9ZZZZ</name>
<keyword evidence="2" id="KW-0813">Transport</keyword>
<feature type="domain" description="Electron transfer flavoprotein alpha/beta-subunit N-terminal" evidence="4">
    <location>
        <begin position="5"/>
        <end position="94"/>
    </location>
</feature>
<dbReference type="SUPFAM" id="SSF52402">
    <property type="entry name" value="Adenine nucleotide alpha hydrolases-like"/>
    <property type="match status" value="1"/>
</dbReference>
<proteinExistence type="inferred from homology"/>
<dbReference type="AlphaFoldDB" id="A0A6J7EX00"/>
<reference evidence="5" key="1">
    <citation type="submission" date="2020-05" db="EMBL/GenBank/DDBJ databases">
        <authorList>
            <person name="Chiriac C."/>
            <person name="Salcher M."/>
            <person name="Ghai R."/>
            <person name="Kavagutti S V."/>
        </authorList>
    </citation>
    <scope>NUCLEOTIDE SEQUENCE</scope>
</reference>
<sequence>MIAATESSDGYTGTVPEQMAELLGLPSVTFAKKVAVEGTSVKVQRQTEEGYDEVTCTLPALLSVTAGVVEPRYPSFKGIMAAKSKPIDEVKAADLGISPVGWAGAGQQIASVTQAEARAAGEIIEDDGEGFTKIVAYLENLKVI</sequence>
<dbReference type="Gene3D" id="3.40.50.620">
    <property type="entry name" value="HUPs"/>
    <property type="match status" value="1"/>
</dbReference>
<evidence type="ECO:0000256" key="2">
    <source>
        <dbReference type="ARBA" id="ARBA00022448"/>
    </source>
</evidence>
<dbReference type="InterPro" id="IPR014729">
    <property type="entry name" value="Rossmann-like_a/b/a_fold"/>
</dbReference>
<keyword evidence="3" id="KW-0249">Electron transport</keyword>
<dbReference type="EMBL" id="CAFBLR010000270">
    <property type="protein sequence ID" value="CAB4886038.1"/>
    <property type="molecule type" value="Genomic_DNA"/>
</dbReference>
<dbReference type="PANTHER" id="PTHR21294">
    <property type="entry name" value="ELECTRON TRANSFER FLAVOPROTEIN BETA-SUBUNIT"/>
    <property type="match status" value="1"/>
</dbReference>
<protein>
    <submittedName>
        <fullName evidence="5">Unannotated protein</fullName>
    </submittedName>
</protein>
<gene>
    <name evidence="5" type="ORF">UFOPK3417_01956</name>
</gene>
<evidence type="ECO:0000313" key="5">
    <source>
        <dbReference type="EMBL" id="CAB4886038.1"/>
    </source>
</evidence>
<dbReference type="InterPro" id="IPR012255">
    <property type="entry name" value="ETF_b"/>
</dbReference>
<evidence type="ECO:0000259" key="4">
    <source>
        <dbReference type="Pfam" id="PF01012"/>
    </source>
</evidence>
<evidence type="ECO:0000256" key="1">
    <source>
        <dbReference type="ARBA" id="ARBA00007557"/>
    </source>
</evidence>
<dbReference type="InterPro" id="IPR014730">
    <property type="entry name" value="ETF_a/b_N"/>
</dbReference>
<organism evidence="5">
    <name type="scientific">freshwater metagenome</name>
    <dbReference type="NCBI Taxonomy" id="449393"/>
    <lineage>
        <taxon>unclassified sequences</taxon>
        <taxon>metagenomes</taxon>
        <taxon>ecological metagenomes</taxon>
    </lineage>
</organism>